<keyword evidence="5" id="KW-1185">Reference proteome</keyword>
<comment type="similarity">
    <text evidence="1">Belongs to the cullin family.</text>
</comment>
<dbReference type="Pfam" id="PF25773">
    <property type="entry name" value="TPR_ANAPC2"/>
    <property type="match status" value="1"/>
</dbReference>
<evidence type="ECO:0000256" key="2">
    <source>
        <dbReference type="SAM" id="MobiDB-lite"/>
    </source>
</evidence>
<dbReference type="InterPro" id="IPR057975">
    <property type="entry name" value="TPR_ANAPC2"/>
</dbReference>
<organism evidence="4 5">
    <name type="scientific">Sporisorium graminicola</name>
    <dbReference type="NCBI Taxonomy" id="280036"/>
    <lineage>
        <taxon>Eukaryota</taxon>
        <taxon>Fungi</taxon>
        <taxon>Dikarya</taxon>
        <taxon>Basidiomycota</taxon>
        <taxon>Ustilaginomycotina</taxon>
        <taxon>Ustilaginomycetes</taxon>
        <taxon>Ustilaginales</taxon>
        <taxon>Ustilaginaceae</taxon>
        <taxon>Sporisorium</taxon>
    </lineage>
</organism>
<dbReference type="PANTHER" id="PTHR45957">
    <property type="entry name" value="ANAPHASE-PROMOTING COMPLEX SUBUNIT 2"/>
    <property type="match status" value="1"/>
</dbReference>
<dbReference type="GO" id="GO:0006511">
    <property type="term" value="P:ubiquitin-dependent protein catabolic process"/>
    <property type="evidence" value="ECO:0007669"/>
    <property type="project" value="InterPro"/>
</dbReference>
<dbReference type="EMBL" id="SRRM01000021">
    <property type="protein sequence ID" value="TKY85237.1"/>
    <property type="molecule type" value="Genomic_DNA"/>
</dbReference>
<feature type="compositionally biased region" description="Low complexity" evidence="2">
    <location>
        <begin position="744"/>
        <end position="769"/>
    </location>
</feature>
<dbReference type="GO" id="GO:0031625">
    <property type="term" value="F:ubiquitin protein ligase binding"/>
    <property type="evidence" value="ECO:0007669"/>
    <property type="project" value="InterPro"/>
</dbReference>
<name>A0A4U7KN17_9BASI</name>
<dbReference type="GeneID" id="40729212"/>
<sequence>MSLAQVWNQALQSLEAVPSASTSSTAQLPSSRAYTILTQYLEPTAPSRCGFYDVNTDSFILDAAASDALQTLLGSNGSIPSSSRIDLSSPSPVLVALSSHYVDQCLRAIDSTALECGVTTADEDGLFHSALGEDLPATLLDVSHWFRAWLSPYNDGSIFDTLTTHRDHLLQALQAQLRSRYFDRHAAEALRLHLEQLVVDHSAADLHTTFVAHLQTAGLSGPAMVLLTRVMHAEVSRKVRAVVDAADLRPQDSVLPLESAAKPVLQQWLDDEVKPRFAAIRQLCLPYSAASTADEHGAARDNWQHRLDYQLDKALCLTRAGQLFDLVALYPESSAALEDLRLSLQNADQRLSVAKTLSDSLHMRLLHPGAHTRDIIQMYVHLVRSLREMDPTGVVLSRVVSPLRRYLRARKDTVLVIVASMLGDDPDFTLLKDELERADQEEQEQEDQVDSKRKRRPRRSLQTSAAPAGAKAGSKRSAKQRRLQHTRRGAAHVSDSEASSDENWDDPHWVPKPVEAGSGYRLSTSKDIISMLTSIFDDRSGFIAALEKSMADQLVQVKGYKAMKEYRNNMILKKRFGEKNMGKCDVMLGDVTESRRIDSEVHQQRRAMPASAVEGMVSRLHPLIVSRQFWPEPTIRPGTRTGAGEAAGGSVANSTAAAAVAAGGASPAGAGGVADFTLPPLFRHAQEEYAKAYSRSKAMRKLHWLNHLGTVELDVELDSGDKISVECSLIQASTLEVISRCKGGRSPSSSSTAGNAGNAGNAGTTADAAGPDVVTLTDVMEELNLQREKDARDALEFWVAVGLLRAVDGLGDAFIVQSRLPAQLAAAQQDDEDEAHDEPL</sequence>
<dbReference type="InterPro" id="IPR044554">
    <property type="entry name" value="ANAPC2"/>
</dbReference>
<evidence type="ECO:0000313" key="5">
    <source>
        <dbReference type="Proteomes" id="UP000306050"/>
    </source>
</evidence>
<dbReference type="Pfam" id="PF26557">
    <property type="entry name" value="Cullin_AB"/>
    <property type="match status" value="1"/>
</dbReference>
<dbReference type="KEGG" id="sgra:EX895_006317"/>
<dbReference type="SUPFAM" id="SSF75632">
    <property type="entry name" value="Cullin homology domain"/>
    <property type="match status" value="1"/>
</dbReference>
<reference evidence="4 5" key="1">
    <citation type="submission" date="2019-05" db="EMBL/GenBank/DDBJ databases">
        <title>Sporisorium graminicola CBS 10092 draft sequencing and annotation.</title>
        <authorList>
            <person name="Solano-Gonzalez S."/>
            <person name="Caddick M.X."/>
            <person name="Darby A."/>
        </authorList>
    </citation>
    <scope>NUCLEOTIDE SEQUENCE [LARGE SCALE GENOMIC DNA]</scope>
    <source>
        <strain evidence="4 5">CBS 10092</strain>
    </source>
</reference>
<dbReference type="PANTHER" id="PTHR45957:SF1">
    <property type="entry name" value="ANAPHASE-PROMOTING COMPLEX SUBUNIT 2"/>
    <property type="match status" value="1"/>
</dbReference>
<dbReference type="GO" id="GO:0005680">
    <property type="term" value="C:anaphase-promoting complex"/>
    <property type="evidence" value="ECO:0007669"/>
    <property type="project" value="TreeGrafter"/>
</dbReference>
<dbReference type="Proteomes" id="UP000306050">
    <property type="component" value="Chromosome SGRAM_8"/>
</dbReference>
<feature type="region of interest" description="Disordered" evidence="2">
    <location>
        <begin position="741"/>
        <end position="769"/>
    </location>
</feature>
<gene>
    <name evidence="4" type="ORF">EX895_006317</name>
</gene>
<dbReference type="InterPro" id="IPR059120">
    <property type="entry name" value="Cullin-like_AB"/>
</dbReference>
<dbReference type="OrthoDB" id="5581181at2759"/>
<feature type="region of interest" description="Disordered" evidence="2">
    <location>
        <begin position="437"/>
        <end position="510"/>
    </location>
</feature>
<dbReference type="AlphaFoldDB" id="A0A4U7KN17"/>
<dbReference type="InterPro" id="IPR016158">
    <property type="entry name" value="Cullin_homology"/>
</dbReference>
<evidence type="ECO:0000313" key="4">
    <source>
        <dbReference type="EMBL" id="TKY85237.1"/>
    </source>
</evidence>
<proteinExistence type="inferred from homology"/>
<evidence type="ECO:0000259" key="3">
    <source>
        <dbReference type="PROSITE" id="PS50069"/>
    </source>
</evidence>
<evidence type="ECO:0000256" key="1">
    <source>
        <dbReference type="PROSITE-ProRule" id="PRU00330"/>
    </source>
</evidence>
<dbReference type="GO" id="GO:0007091">
    <property type="term" value="P:metaphase/anaphase transition of mitotic cell cycle"/>
    <property type="evidence" value="ECO:0007669"/>
    <property type="project" value="TreeGrafter"/>
</dbReference>
<protein>
    <recommendedName>
        <fullName evidence="3">Cullin family profile domain-containing protein</fullName>
    </recommendedName>
</protein>
<dbReference type="PROSITE" id="PS50069">
    <property type="entry name" value="CULLIN_2"/>
    <property type="match status" value="1"/>
</dbReference>
<feature type="domain" description="Cullin family profile" evidence="3">
    <location>
        <begin position="529"/>
        <end position="798"/>
    </location>
</feature>
<accession>A0A4U7KN17</accession>
<feature type="compositionally biased region" description="Basic residues" evidence="2">
    <location>
        <begin position="473"/>
        <end position="490"/>
    </location>
</feature>
<dbReference type="InterPro" id="IPR036317">
    <property type="entry name" value="Cullin_homology_sf"/>
</dbReference>
<dbReference type="Gene3D" id="3.30.230.130">
    <property type="entry name" value="Cullin, Chain C, Domain 2"/>
    <property type="match status" value="1"/>
</dbReference>
<dbReference type="RefSeq" id="XP_029737222.1">
    <property type="nucleotide sequence ID" value="XM_029886909.1"/>
</dbReference>
<comment type="caution">
    <text evidence="4">The sequence shown here is derived from an EMBL/GenBank/DDBJ whole genome shotgun (WGS) entry which is preliminary data.</text>
</comment>
<dbReference type="GO" id="GO:0070979">
    <property type="term" value="P:protein K11-linked ubiquitination"/>
    <property type="evidence" value="ECO:0007669"/>
    <property type="project" value="TreeGrafter"/>
</dbReference>